<keyword evidence="2" id="KW-1185">Reference proteome</keyword>
<gene>
    <name evidence="1" type="ORF">GC098_29155</name>
</gene>
<evidence type="ECO:0000313" key="2">
    <source>
        <dbReference type="Proteomes" id="UP000616779"/>
    </source>
</evidence>
<reference evidence="1 2" key="1">
    <citation type="submission" date="2019-10" db="EMBL/GenBank/DDBJ databases">
        <title>Description of Paenibacillus terrestris sp. nov.</title>
        <authorList>
            <person name="Carlier A."/>
            <person name="Qi S."/>
        </authorList>
    </citation>
    <scope>NUCLEOTIDE SEQUENCE [LARGE SCALE GENOMIC DNA]</scope>
    <source>
        <strain evidence="1 2">LMG 31458</strain>
    </source>
</reference>
<protein>
    <submittedName>
        <fullName evidence="1">Uncharacterized protein</fullName>
    </submittedName>
</protein>
<name>A0ABX1Y3D2_9BACL</name>
<proteinExistence type="predicted"/>
<comment type="caution">
    <text evidence="1">The sequence shown here is derived from an EMBL/GenBank/DDBJ whole genome shotgun (WGS) entry which is preliminary data.</text>
</comment>
<sequence>METSLIQEQKISAETIASRIISVKELLQTELDMYEVSKDVETGEHYLHYAYMHRDFTNTGEPESFHYLLPIDSDDVLGLIFGEQGYAYPEHWKKSFLRNGPEGFYIWFDPSHELQQTEDDAIAQDLLNKLREFRENGNVDPEAVRKLLEELDETRNKKE</sequence>
<evidence type="ECO:0000313" key="1">
    <source>
        <dbReference type="EMBL" id="NOU75405.1"/>
    </source>
</evidence>
<accession>A0ABX1Y3D2</accession>
<dbReference type="RefSeq" id="WP_171647009.1">
    <property type="nucleotide sequence ID" value="NZ_WHOA01000206.1"/>
</dbReference>
<dbReference type="Proteomes" id="UP000616779">
    <property type="component" value="Unassembled WGS sequence"/>
</dbReference>
<organism evidence="1 2">
    <name type="scientific">Paenibacillus phytorum</name>
    <dbReference type="NCBI Taxonomy" id="2654977"/>
    <lineage>
        <taxon>Bacteria</taxon>
        <taxon>Bacillati</taxon>
        <taxon>Bacillota</taxon>
        <taxon>Bacilli</taxon>
        <taxon>Bacillales</taxon>
        <taxon>Paenibacillaceae</taxon>
        <taxon>Paenibacillus</taxon>
    </lineage>
</organism>
<dbReference type="EMBL" id="WHOA01000206">
    <property type="protein sequence ID" value="NOU75405.1"/>
    <property type="molecule type" value="Genomic_DNA"/>
</dbReference>